<feature type="domain" description="AAA+ ATPase" evidence="11">
    <location>
        <begin position="677"/>
        <end position="943"/>
    </location>
</feature>
<dbReference type="SMART" id="SM00382">
    <property type="entry name" value="AAA"/>
    <property type="match status" value="6"/>
</dbReference>
<evidence type="ECO:0000256" key="6">
    <source>
        <dbReference type="ARBA" id="ARBA00022741"/>
    </source>
</evidence>
<dbReference type="GO" id="GO:0000055">
    <property type="term" value="P:ribosomal large subunit export from nucleus"/>
    <property type="evidence" value="ECO:0007669"/>
    <property type="project" value="TreeGrafter"/>
</dbReference>
<evidence type="ECO:0000256" key="1">
    <source>
        <dbReference type="ARBA" id="ARBA00004604"/>
    </source>
</evidence>
<reference evidence="13" key="1">
    <citation type="submission" date="2014-04" db="EMBL/GenBank/DDBJ databases">
        <title>Evolutionary Origins and Diversification of the Mycorrhizal Mutualists.</title>
        <authorList>
            <consortium name="DOE Joint Genome Institute"/>
            <consortium name="Mycorrhizal Genomics Consortium"/>
            <person name="Kohler A."/>
            <person name="Kuo A."/>
            <person name="Nagy L.G."/>
            <person name="Floudas D."/>
            <person name="Copeland A."/>
            <person name="Barry K.W."/>
            <person name="Cichocki N."/>
            <person name="Veneault-Fourrey C."/>
            <person name="LaButti K."/>
            <person name="Lindquist E.A."/>
            <person name="Lipzen A."/>
            <person name="Lundell T."/>
            <person name="Morin E."/>
            <person name="Murat C."/>
            <person name="Riley R."/>
            <person name="Ohm R."/>
            <person name="Sun H."/>
            <person name="Tunlid A."/>
            <person name="Henrissat B."/>
            <person name="Grigoriev I.V."/>
            <person name="Hibbett D.S."/>
            <person name="Martin F."/>
        </authorList>
    </citation>
    <scope>NUCLEOTIDE SEQUENCE [LARGE SCALE GENOMIC DNA]</scope>
    <source>
        <strain evidence="13">FD-334 SS-4</strain>
    </source>
</reference>
<dbReference type="PANTHER" id="PTHR48103">
    <property type="entry name" value="MIDASIN-RELATED"/>
    <property type="match status" value="1"/>
</dbReference>
<feature type="non-terminal residue" evidence="12">
    <location>
        <position position="2815"/>
    </location>
</feature>
<dbReference type="Pfam" id="PF07728">
    <property type="entry name" value="AAA_5"/>
    <property type="match status" value="8"/>
</dbReference>
<feature type="domain" description="AAA+ ATPase" evidence="11">
    <location>
        <begin position="1799"/>
        <end position="1952"/>
    </location>
</feature>
<dbReference type="FunFam" id="3.40.50.300:FF:000712">
    <property type="entry name" value="Midasin"/>
    <property type="match status" value="1"/>
</dbReference>
<dbReference type="InterPro" id="IPR003593">
    <property type="entry name" value="AAA+_ATPase"/>
</dbReference>
<evidence type="ECO:0000256" key="10">
    <source>
        <dbReference type="ARBA" id="ARBA00077000"/>
    </source>
</evidence>
<feature type="domain" description="AAA+ ATPase" evidence="11">
    <location>
        <begin position="313"/>
        <end position="449"/>
    </location>
</feature>
<keyword evidence="7" id="KW-0067">ATP-binding</keyword>
<dbReference type="GO" id="GO:0000027">
    <property type="term" value="P:ribosomal large subunit assembly"/>
    <property type="evidence" value="ECO:0007669"/>
    <property type="project" value="TreeGrafter"/>
</dbReference>
<evidence type="ECO:0000256" key="7">
    <source>
        <dbReference type="ARBA" id="ARBA00022840"/>
    </source>
</evidence>
<dbReference type="Proteomes" id="UP000054270">
    <property type="component" value="Unassembled WGS sequence"/>
</dbReference>
<proteinExistence type="inferred from homology"/>
<name>A0A0D2MCK7_HYPSF</name>
<keyword evidence="8" id="KW-0143">Chaperone</keyword>
<evidence type="ECO:0000256" key="4">
    <source>
        <dbReference type="ARBA" id="ARBA00017143"/>
    </source>
</evidence>
<dbReference type="InterPro" id="IPR041190">
    <property type="entry name" value="Midasin_AAA_lid_5"/>
</dbReference>
<dbReference type="InterPro" id="IPR048617">
    <property type="entry name" value="MDN1_AAA_lid_4"/>
</dbReference>
<dbReference type="InterPro" id="IPR040848">
    <property type="entry name" value="AAA_lid_7"/>
</dbReference>
<dbReference type="GO" id="GO:0030687">
    <property type="term" value="C:preribosome, large subunit precursor"/>
    <property type="evidence" value="ECO:0007669"/>
    <property type="project" value="TreeGrafter"/>
</dbReference>
<keyword evidence="5" id="KW-0597">Phosphoprotein</keyword>
<feature type="domain" description="AAA+ ATPase" evidence="11">
    <location>
        <begin position="1409"/>
        <end position="1627"/>
    </location>
</feature>
<dbReference type="InterPro" id="IPR011704">
    <property type="entry name" value="ATPase_dyneun-rel_AAA"/>
</dbReference>
<dbReference type="SUPFAM" id="SSF52540">
    <property type="entry name" value="P-loop containing nucleoside triphosphate hydrolases"/>
    <property type="match status" value="6"/>
</dbReference>
<dbReference type="Pfam" id="PF21108">
    <property type="entry name" value="MDN1_4th"/>
    <property type="match status" value="1"/>
</dbReference>
<dbReference type="CDD" id="cd00009">
    <property type="entry name" value="AAA"/>
    <property type="match status" value="1"/>
</dbReference>
<evidence type="ECO:0000313" key="13">
    <source>
        <dbReference type="Proteomes" id="UP000054270"/>
    </source>
</evidence>
<comment type="similarity">
    <text evidence="3">Belongs to the midasin family.</text>
</comment>
<dbReference type="FunFam" id="3.40.50.300:FF:000142">
    <property type="entry name" value="Midasin"/>
    <property type="match status" value="1"/>
</dbReference>
<dbReference type="FunFam" id="3.40.50.300:FF:001368">
    <property type="entry name" value="Midasin"/>
    <property type="match status" value="1"/>
</dbReference>
<dbReference type="Gene3D" id="3.40.50.300">
    <property type="entry name" value="P-loop containing nucleotide triphosphate hydrolases"/>
    <property type="match status" value="6"/>
</dbReference>
<organism evidence="12 13">
    <name type="scientific">Hypholoma sublateritium (strain FD-334 SS-4)</name>
    <dbReference type="NCBI Taxonomy" id="945553"/>
    <lineage>
        <taxon>Eukaryota</taxon>
        <taxon>Fungi</taxon>
        <taxon>Dikarya</taxon>
        <taxon>Basidiomycota</taxon>
        <taxon>Agaricomycotina</taxon>
        <taxon>Agaricomycetes</taxon>
        <taxon>Agaricomycetidae</taxon>
        <taxon>Agaricales</taxon>
        <taxon>Agaricineae</taxon>
        <taxon>Strophariaceae</taxon>
        <taxon>Hypholoma</taxon>
    </lineage>
</organism>
<dbReference type="GO" id="GO:0005654">
    <property type="term" value="C:nucleoplasm"/>
    <property type="evidence" value="ECO:0007669"/>
    <property type="project" value="UniProtKB-SubCell"/>
</dbReference>
<dbReference type="Pfam" id="PF17865">
    <property type="entry name" value="AAA_lid_5"/>
    <property type="match status" value="1"/>
</dbReference>
<dbReference type="OrthoDB" id="5186at2759"/>
<sequence>MTFTIAIHDPLAINLRLQTRRLLSEIPQNSVYYEALHKTSTARQLLATLSRLLALPQFTQVVATLFRPILFDLCVRWIGDEAIVENALVALCYLLEVHEELFPILNKILFLHYKNGPLYFTSGFPNPVSIETLRLQRLLLAYYRILQANRELPSQLLWSPEPLSKLIWAPHLDNAARLLAIRCYSLQTGMGEAERVRMEREVLGEPCGVDCRLNFGKSLAGEEQEVDGWIMPVLELKRVQKERNNIVREEVHYFLTEGEDSIFLEEGDLCPHTAYVNGILLLKSSPVASTKSSLIPLPSSIDALRHLALNISSGLPTLLTSAPSAGKALLLQHIASIVQPETENQIVTIHLADTSLDPRGLLGAYVSSTVRPGTFDWKEGVLVRSMREGRWIVLEDIDRGSNEVLGVIKPLIESMYLGKWIGGRGRISVPGRGIVTAHSDFMLFATRSTSAGRNGTFHPATFFGCHKFSEVIVQSPSLVELQTIVDTKHPRLAGRAGELIVNLWGSVLRLGSQRSGRDVGIRELLKFCLRIDKLFPSSHKTMDVDSVSSGESHPSSWAELFPNPSLREDIYLEARDVFFGAGTMMASANAHSKVVAQVVGEALGLDADRQQWVLEGKLPEIDIEKDVNGRTIALRLGRTRLPARSAKGDISAIPSRPFAMHKPAVKLLSRIANAVAHGEPVLLTGETGTGKTSIISHLATLLNVPLISLNLSHQTESSDLIGGLKPIDTRIPGSTLQEKFIALFAATFSRRKNEKFEAEVRKAVNECKWKRAVGLWKESVRLATERIQARYVENEHVRPSLLDNEAPRKRRRMDRLEVKSSEHEWTMFLSEVEDFDVQHVQGKGKFAFGFVEGPLIKALRNGAWVLLDEVNLASPETLESLSGLLNSPTASITLTEHGSLEPIPRHPDFRLFACMNPATDVGKKDLPPPIRTRFTEIDVPSPDADKETLLSIVSQYIGHIAVGDKRIIMDVAEFYSAVKHVAESRQISDGANHRPHFSMRTLVRALTFAADTASEYSLRRSIWEGCLMAFTMVLDSASAEVVTGLARKHLLSGVRNPRALLSKDPAPPAQGAHVKFGPFYLEKGPLQEISKEDYIMTPSVEQKLVDLARIILTRKFPVLIEGPTSSGKTSSIEYLAKRTGHRFVRINNHDHTDIQEYLGSYISDPLTGKLVFKDGLLVQALRFGHWIVLDELNLAPTDVLEALNRLLDDNRELVIPETQEVIRPHPSFMLFATQNPPGLYAGRKVLSRAFRNRFLEVHFDDVPQSELETILCQRCQIAPSYGKKIVTVFHELQKRRQTGRVFESKQGFATLRDLFRWAGRDAVGYQELAENGYMLLAERTRRVEDKEVVKEVIELVMNVKLDEDHMYDLFRPDLDAQSFLGRPLLSTSETTWTKAMQRLYTLVCRGLRFNEPILLVGETGSGKTSVCQVFAEATSQRLLTLNCHQNTETADLIGGLRPVRNRSALQADIIKEAASVLDEAGIEVALPATIDALDSILSSILKGPLQLDIHTRTSLEGIRSRLLRLHSIFEWYDGPLIEAMNNGDVFLLDEISLADDSVLERLNSVLEPSRSIVLAERGGTESADPAIHASNGFKLIATMNPGGDYGKKELSPALRNRFTEIWVPAVDKREDLELIVNSLWCLESLRGYTSPLLDFIEWLCLHVGDKSLLSLRDILAWVVFINSAYKPERSDCVLGVELFHHAAHMTYLDGLSSLPQLAAYSRDALSCLKADATAKLQELVPLPEPMGSKVSVHDQSEFVQLGSFAIARGNIEVPSRQPFNFAAPTTLDNAMRIVRACQVLKPILLEGSPGVGKTSLVTALANISGHHLCRINLSDQTDLIDLFGSDLPVEGGSSGEFAWKDAEFLKALQEGHWVLLDEMNLAPQAVLEGLNAILDHRGTVYIPELNRSFKRHPAFRIFAAQNPLHQGGGRKGLPKSFVNRFTKVYIEELTPDDLYTVCSHIFPDINESVLRGMITFNIQLSERVTLQRAFGQDGSPWEFNLRDVVRWGTLLTSSNSLRDPQLYLQTVYLQRFRNLRDRKFARGLFDKIFCTTSESLEAPPPWTFTPNEVQFGSFTSSRLNFSPLARPPRVLKSQLSALESLGHCISQSSLAILTGPKNSGKSDIVRTLANFIGTPLWEVSMNSATDTMDILGSFEQVDMRKRLLSILDEVISLLDNAIRLSLGSQVFVPRSNQARTLRSACERAIAHDVSHLTEQMIQLVSALAAMGSNTQSRYQEIELSLRSMSKSAAGQFEWVDGPLVKAMKCGQWLLLDGANLCGPSVLDRLNSLCEADGSLTLSERGFVDGNVQLIKPHPNFRLFMSVDPHYGELSRAMRNRGIEIALLADPLADDIQILHDHHRLSVATPYAPGNLKSQHLFFSAARRGLLECQTSNSASLYSSGRYFDQDSALSSLVDQVPELLVSSADVDESAWISVLSKTLTPAYMPYVTRYLSCYTPQPSGIIAEFFAKFPGNALNAALVACRDAYALHKCISLDSIAHQVSVFGISVLFFLNPSSCSRWDTFISRTCLLETLNLASNLILCKPNELLDLAQDISFSKARDQQTREAGIRLYQGTVQVASEVLSSPFVVCESSLVTSTLLNYSVYLKNALKSPSSDFSALHAICNWFLKSLGNCLEPFVPLLDSVKALHDAISLSTGLGLFVIWSTLYMDDLPQDLRKLMNRTNVLSSSLIESADAPAIRLQSFNVLSMESLPSLLKSSKSALSDVRASLDECLSINSSNMHFDHSWSIEPRLIILELDALASYSRSCDMKLLSDVMREIISLTCHTKNASLVRIIPYQHLLWSSEVGMGEHLIIF</sequence>
<evidence type="ECO:0000256" key="9">
    <source>
        <dbReference type="ARBA" id="ARBA00023242"/>
    </source>
</evidence>
<evidence type="ECO:0000313" key="12">
    <source>
        <dbReference type="EMBL" id="KJA21168.1"/>
    </source>
</evidence>
<dbReference type="EMBL" id="KN817560">
    <property type="protein sequence ID" value="KJA21168.1"/>
    <property type="molecule type" value="Genomic_DNA"/>
</dbReference>
<keyword evidence="9" id="KW-0539">Nucleus</keyword>
<feature type="domain" description="AAA+ ATPase" evidence="11">
    <location>
        <begin position="2107"/>
        <end position="2253"/>
    </location>
</feature>
<evidence type="ECO:0000256" key="3">
    <source>
        <dbReference type="ARBA" id="ARBA00007188"/>
    </source>
</evidence>
<keyword evidence="6" id="KW-0547">Nucleotide-binding</keyword>
<evidence type="ECO:0000259" key="11">
    <source>
        <dbReference type="SMART" id="SM00382"/>
    </source>
</evidence>
<keyword evidence="13" id="KW-1185">Reference proteome</keyword>
<evidence type="ECO:0000256" key="8">
    <source>
        <dbReference type="ARBA" id="ARBA00023186"/>
    </source>
</evidence>
<gene>
    <name evidence="12" type="ORF">HYPSUDRAFT_165942</name>
</gene>
<feature type="domain" description="AAA+ ATPase" evidence="11">
    <location>
        <begin position="1114"/>
        <end position="1260"/>
    </location>
</feature>
<dbReference type="PANTHER" id="PTHR48103:SF2">
    <property type="entry name" value="MIDASIN"/>
    <property type="match status" value="1"/>
</dbReference>
<comment type="subcellular location">
    <subcellularLocation>
        <location evidence="1">Nucleus</location>
        <location evidence="1">Nucleolus</location>
    </subcellularLocation>
    <subcellularLocation>
        <location evidence="2">Nucleus</location>
        <location evidence="2">Nucleoplasm</location>
    </subcellularLocation>
</comment>
<dbReference type="Pfam" id="PF17867">
    <property type="entry name" value="AAA_lid_7"/>
    <property type="match status" value="3"/>
</dbReference>
<protein>
    <recommendedName>
        <fullName evidence="4">Midasin</fullName>
    </recommendedName>
    <alternativeName>
        <fullName evidence="10">MIDAS-containing protein</fullName>
    </alternativeName>
</protein>
<dbReference type="InterPro" id="IPR025662">
    <property type="entry name" value="Sigma_54_int_dom_ATP-bd_1"/>
</dbReference>
<evidence type="ECO:0000256" key="2">
    <source>
        <dbReference type="ARBA" id="ARBA00004642"/>
    </source>
</evidence>
<dbReference type="GO" id="GO:0005524">
    <property type="term" value="F:ATP binding"/>
    <property type="evidence" value="ECO:0007669"/>
    <property type="project" value="UniProtKB-KW"/>
</dbReference>
<dbReference type="GO" id="GO:0005730">
    <property type="term" value="C:nucleolus"/>
    <property type="evidence" value="ECO:0007669"/>
    <property type="project" value="UniProtKB-SubCell"/>
</dbReference>
<dbReference type="PROSITE" id="PS00675">
    <property type="entry name" value="SIGMA54_INTERACT_1"/>
    <property type="match status" value="2"/>
</dbReference>
<dbReference type="OMA" id="KRCAIAP"/>
<accession>A0A0D2MCK7</accession>
<dbReference type="InterPro" id="IPR027417">
    <property type="entry name" value="P-loop_NTPase"/>
</dbReference>
<dbReference type="GO" id="GO:0016887">
    <property type="term" value="F:ATP hydrolysis activity"/>
    <property type="evidence" value="ECO:0007669"/>
    <property type="project" value="InterPro"/>
</dbReference>
<dbReference type="STRING" id="945553.A0A0D2MCK7"/>
<evidence type="ECO:0000256" key="5">
    <source>
        <dbReference type="ARBA" id="ARBA00022553"/>
    </source>
</evidence>